<protein>
    <recommendedName>
        <fullName evidence="7">HAT C-terminal dimerisation domain-containing protein</fullName>
    </recommendedName>
</protein>
<dbReference type="EMBL" id="CAJNOR010005845">
    <property type="protein sequence ID" value="CAF1577744.1"/>
    <property type="molecule type" value="Genomic_DNA"/>
</dbReference>
<dbReference type="GO" id="GO:0008270">
    <property type="term" value="F:zinc ion binding"/>
    <property type="evidence" value="ECO:0007669"/>
    <property type="project" value="UniProtKB-KW"/>
</dbReference>
<dbReference type="GO" id="GO:0046983">
    <property type="term" value="F:protein dimerization activity"/>
    <property type="evidence" value="ECO:0007669"/>
    <property type="project" value="InterPro"/>
</dbReference>
<dbReference type="OrthoDB" id="10051975at2759"/>
<sequence>MQDSGFLDIAQELIRIGHKYDLIDINTVLRSRHTLSRNVHDLANRFRECIKNKLREPLQYHSVTICPDFWSDPYRNISYLGLNICFVDAQHRFSSIDLFCRPFLGKKSADVVVKVLESHLSEFGINNLAMVNIISDRGSNFDKAFEPFNPLFGFGHRLNNVFKAAFFHHEKKKTDNKQSLRSILSNDIAVEAKLSGLNKEIESSGGSTVHQATDIRWVSIMNSLKSILKSYKMIKKILINRQQQKLFINVDEKKIKQIMLLLEPFQDVMKMIQTGNSPSLHLVLLCTQTLRDVLKSLESLVNYHENNGEHESKERSNEIDDELFEELEGIKFFLNRIRGLLDEMFELDIRHYSATLLHPKYRSVKACTWTERAECHKYVRQQMQLIYIELNESIQKEVEEPTTKKFKGDLFRRFESDGSDVPREDGGESRNESEEYPISSRKRDALDRYLNLELEKLKLSSNSLKFWDDQHEKFPRLSSLAHRIFSKPATSTSVERQFSGAGLVIQEIRTSLNREQLDNLLLIRSMRKYQHLFEQRLSYFHI</sequence>
<keyword evidence="3" id="KW-0863">Zinc-finger</keyword>
<dbReference type="Pfam" id="PF05699">
    <property type="entry name" value="Dimer_Tnp_hAT"/>
    <property type="match status" value="1"/>
</dbReference>
<evidence type="ECO:0000313" key="10">
    <source>
        <dbReference type="Proteomes" id="UP000663828"/>
    </source>
</evidence>
<gene>
    <name evidence="8" type="ORF">EDS130_LOCUS36066</name>
    <name evidence="9" type="ORF">XAT740_LOCUS45153</name>
</gene>
<proteinExistence type="predicted"/>
<dbReference type="AlphaFoldDB" id="A0A815Z1J4"/>
<feature type="compositionally biased region" description="Basic and acidic residues" evidence="6">
    <location>
        <begin position="416"/>
        <end position="433"/>
    </location>
</feature>
<name>A0A815Z1J4_ADIRI</name>
<dbReference type="InterPro" id="IPR012337">
    <property type="entry name" value="RNaseH-like_sf"/>
</dbReference>
<evidence type="ECO:0000259" key="7">
    <source>
        <dbReference type="Pfam" id="PF05699"/>
    </source>
</evidence>
<keyword evidence="5" id="KW-0539">Nucleus</keyword>
<dbReference type="InterPro" id="IPR052035">
    <property type="entry name" value="ZnF_BED_domain_contain"/>
</dbReference>
<comment type="subcellular location">
    <subcellularLocation>
        <location evidence="1">Nucleus</location>
    </subcellularLocation>
</comment>
<evidence type="ECO:0000256" key="5">
    <source>
        <dbReference type="ARBA" id="ARBA00023242"/>
    </source>
</evidence>
<keyword evidence="2" id="KW-0479">Metal-binding</keyword>
<dbReference type="GO" id="GO:0005634">
    <property type="term" value="C:nucleus"/>
    <property type="evidence" value="ECO:0007669"/>
    <property type="project" value="UniProtKB-SubCell"/>
</dbReference>
<dbReference type="PANTHER" id="PTHR46481:SF10">
    <property type="entry name" value="ZINC FINGER BED DOMAIN-CONTAINING PROTEIN 39"/>
    <property type="match status" value="1"/>
</dbReference>
<comment type="caution">
    <text evidence="9">The sequence shown here is derived from an EMBL/GenBank/DDBJ whole genome shotgun (WGS) entry which is preliminary data.</text>
</comment>
<feature type="region of interest" description="Disordered" evidence="6">
    <location>
        <begin position="416"/>
        <end position="439"/>
    </location>
</feature>
<evidence type="ECO:0000313" key="9">
    <source>
        <dbReference type="EMBL" id="CAF1577744.1"/>
    </source>
</evidence>
<accession>A0A815Z1J4</accession>
<dbReference type="InterPro" id="IPR008906">
    <property type="entry name" value="HATC_C_dom"/>
</dbReference>
<feature type="domain" description="HAT C-terminal dimerisation" evidence="7">
    <location>
        <begin position="446"/>
        <end position="525"/>
    </location>
</feature>
<dbReference type="Proteomes" id="UP000663852">
    <property type="component" value="Unassembled WGS sequence"/>
</dbReference>
<dbReference type="Proteomes" id="UP000663828">
    <property type="component" value="Unassembled WGS sequence"/>
</dbReference>
<evidence type="ECO:0000256" key="6">
    <source>
        <dbReference type="SAM" id="MobiDB-lite"/>
    </source>
</evidence>
<dbReference type="EMBL" id="CAJNOJ010000328">
    <property type="protein sequence ID" value="CAF1401882.1"/>
    <property type="molecule type" value="Genomic_DNA"/>
</dbReference>
<keyword evidence="10" id="KW-1185">Reference proteome</keyword>
<dbReference type="PANTHER" id="PTHR46481">
    <property type="entry name" value="ZINC FINGER BED DOMAIN-CONTAINING PROTEIN 4"/>
    <property type="match status" value="1"/>
</dbReference>
<evidence type="ECO:0000256" key="2">
    <source>
        <dbReference type="ARBA" id="ARBA00022723"/>
    </source>
</evidence>
<reference evidence="9" key="1">
    <citation type="submission" date="2021-02" db="EMBL/GenBank/DDBJ databases">
        <authorList>
            <person name="Nowell W R."/>
        </authorList>
    </citation>
    <scope>NUCLEOTIDE SEQUENCE</scope>
</reference>
<keyword evidence="4" id="KW-0862">Zinc</keyword>
<evidence type="ECO:0000256" key="1">
    <source>
        <dbReference type="ARBA" id="ARBA00004123"/>
    </source>
</evidence>
<organism evidence="9 10">
    <name type="scientific">Adineta ricciae</name>
    <name type="common">Rotifer</name>
    <dbReference type="NCBI Taxonomy" id="249248"/>
    <lineage>
        <taxon>Eukaryota</taxon>
        <taxon>Metazoa</taxon>
        <taxon>Spiralia</taxon>
        <taxon>Gnathifera</taxon>
        <taxon>Rotifera</taxon>
        <taxon>Eurotatoria</taxon>
        <taxon>Bdelloidea</taxon>
        <taxon>Adinetida</taxon>
        <taxon>Adinetidae</taxon>
        <taxon>Adineta</taxon>
    </lineage>
</organism>
<evidence type="ECO:0000256" key="4">
    <source>
        <dbReference type="ARBA" id="ARBA00022833"/>
    </source>
</evidence>
<evidence type="ECO:0000313" key="8">
    <source>
        <dbReference type="EMBL" id="CAF1401882.1"/>
    </source>
</evidence>
<evidence type="ECO:0000256" key="3">
    <source>
        <dbReference type="ARBA" id="ARBA00022771"/>
    </source>
</evidence>
<dbReference type="Gene3D" id="1.10.10.1070">
    <property type="entry name" value="Zinc finger, BED domain-containing"/>
    <property type="match status" value="1"/>
</dbReference>
<dbReference type="SUPFAM" id="SSF53098">
    <property type="entry name" value="Ribonuclease H-like"/>
    <property type="match status" value="1"/>
</dbReference>